<organism evidence="2 3">
    <name type="scientific">Petrolisthes manimaculis</name>
    <dbReference type="NCBI Taxonomy" id="1843537"/>
    <lineage>
        <taxon>Eukaryota</taxon>
        <taxon>Metazoa</taxon>
        <taxon>Ecdysozoa</taxon>
        <taxon>Arthropoda</taxon>
        <taxon>Crustacea</taxon>
        <taxon>Multicrustacea</taxon>
        <taxon>Malacostraca</taxon>
        <taxon>Eumalacostraca</taxon>
        <taxon>Eucarida</taxon>
        <taxon>Decapoda</taxon>
        <taxon>Pleocyemata</taxon>
        <taxon>Anomura</taxon>
        <taxon>Galatheoidea</taxon>
        <taxon>Porcellanidae</taxon>
        <taxon>Petrolisthes</taxon>
    </lineage>
</organism>
<gene>
    <name evidence="2" type="ORF">Pmani_021797</name>
</gene>
<sequence length="193" mass="21515">MEATQLILEDPEATLFTSLADDARFFVYSYNSSTLILTVGLTLGLFFVITALALYVFYFATNGRRRTDRSWEGGEGAKSDYDEDDPTLNLTSTVLDLLEKAWLAYGVKEEACRRRVACEAYMLAAIGVDKPEATILTQVLGQVTEDDLTRVTSTRAEAVRDILHAANYGHEFKNCQHYATHCPFTSLATPVHK</sequence>
<keyword evidence="3" id="KW-1185">Reference proteome</keyword>
<proteinExistence type="predicted"/>
<dbReference type="Proteomes" id="UP001292094">
    <property type="component" value="Unassembled WGS sequence"/>
</dbReference>
<name>A0AAE1U1B3_9EUCA</name>
<evidence type="ECO:0000256" key="1">
    <source>
        <dbReference type="SAM" id="Phobius"/>
    </source>
</evidence>
<keyword evidence="1" id="KW-0472">Membrane</keyword>
<protein>
    <submittedName>
        <fullName evidence="2">Uncharacterized protein</fullName>
    </submittedName>
</protein>
<dbReference type="EMBL" id="JAWZYT010002143">
    <property type="protein sequence ID" value="KAK4306378.1"/>
    <property type="molecule type" value="Genomic_DNA"/>
</dbReference>
<accession>A0AAE1U1B3</accession>
<dbReference type="AlphaFoldDB" id="A0AAE1U1B3"/>
<keyword evidence="1" id="KW-0812">Transmembrane</keyword>
<keyword evidence="1" id="KW-1133">Transmembrane helix</keyword>
<feature type="transmembrane region" description="Helical" evidence="1">
    <location>
        <begin position="35"/>
        <end position="60"/>
    </location>
</feature>
<reference evidence="2" key="1">
    <citation type="submission" date="2023-11" db="EMBL/GenBank/DDBJ databases">
        <title>Genome assemblies of two species of porcelain crab, Petrolisthes cinctipes and Petrolisthes manimaculis (Anomura: Porcellanidae).</title>
        <authorList>
            <person name="Angst P."/>
        </authorList>
    </citation>
    <scope>NUCLEOTIDE SEQUENCE</scope>
    <source>
        <strain evidence="2">PB745_02</strain>
        <tissue evidence="2">Gill</tissue>
    </source>
</reference>
<comment type="caution">
    <text evidence="2">The sequence shown here is derived from an EMBL/GenBank/DDBJ whole genome shotgun (WGS) entry which is preliminary data.</text>
</comment>
<evidence type="ECO:0000313" key="2">
    <source>
        <dbReference type="EMBL" id="KAK4306378.1"/>
    </source>
</evidence>
<evidence type="ECO:0000313" key="3">
    <source>
        <dbReference type="Proteomes" id="UP001292094"/>
    </source>
</evidence>